<keyword evidence="3" id="KW-1185">Reference proteome</keyword>
<accession>A0A022R136</accession>
<evidence type="ECO:0000256" key="1">
    <source>
        <dbReference type="SAM" id="MobiDB-lite"/>
    </source>
</evidence>
<dbReference type="eggNOG" id="ENOG502RXZ9">
    <property type="taxonomic scope" value="Eukaryota"/>
</dbReference>
<dbReference type="PANTHER" id="PTHR37708">
    <property type="entry name" value="HOMEOBOX HOX-B3-LIKE PROTEIN"/>
    <property type="match status" value="1"/>
</dbReference>
<evidence type="ECO:0000313" key="2">
    <source>
        <dbReference type="EMBL" id="EYU34417.1"/>
    </source>
</evidence>
<dbReference type="Proteomes" id="UP000030748">
    <property type="component" value="Unassembled WGS sequence"/>
</dbReference>
<name>A0A022R136_ERYGU</name>
<feature type="compositionally biased region" description="Basic and acidic residues" evidence="1">
    <location>
        <begin position="74"/>
        <end position="83"/>
    </location>
</feature>
<dbReference type="OrthoDB" id="755797at2759"/>
<feature type="region of interest" description="Disordered" evidence="1">
    <location>
        <begin position="61"/>
        <end position="177"/>
    </location>
</feature>
<proteinExistence type="predicted"/>
<dbReference type="PhylomeDB" id="A0A022R136"/>
<protein>
    <submittedName>
        <fullName evidence="2">Uncharacterized protein</fullName>
    </submittedName>
</protein>
<dbReference type="PANTHER" id="PTHR37708:SF2">
    <property type="entry name" value="HOMEOBOX HOX-B3-LIKE PROTEIN"/>
    <property type="match status" value="1"/>
</dbReference>
<dbReference type="AlphaFoldDB" id="A0A022R136"/>
<evidence type="ECO:0000313" key="3">
    <source>
        <dbReference type="Proteomes" id="UP000030748"/>
    </source>
</evidence>
<organism evidence="2 3">
    <name type="scientific">Erythranthe guttata</name>
    <name type="common">Yellow monkey flower</name>
    <name type="synonym">Mimulus guttatus</name>
    <dbReference type="NCBI Taxonomy" id="4155"/>
    <lineage>
        <taxon>Eukaryota</taxon>
        <taxon>Viridiplantae</taxon>
        <taxon>Streptophyta</taxon>
        <taxon>Embryophyta</taxon>
        <taxon>Tracheophyta</taxon>
        <taxon>Spermatophyta</taxon>
        <taxon>Magnoliopsida</taxon>
        <taxon>eudicotyledons</taxon>
        <taxon>Gunneridae</taxon>
        <taxon>Pentapetalae</taxon>
        <taxon>asterids</taxon>
        <taxon>lamiids</taxon>
        <taxon>Lamiales</taxon>
        <taxon>Phrymaceae</taxon>
        <taxon>Erythranthe</taxon>
    </lineage>
</organism>
<sequence length="226" mass="24461">MAETNGSPLLHSLHAALDPKSLILSQFADSNHNPHLLQLTTESFIMERGPRFKEYSDLREKRLRMKNSTSEQQTPEKEKDLKLHSRSILTPPRKQVKLSSNFTTPPRRPKPPSVLTQSVPDFSSALRKENRRPAAPLPPVAERSPAASGRNYGKVGGGGSKSTNTAAEKRSGGGGGGLMARKSYASMEEIKGLAAAAGNAINGENKGLLKSGRGIGKTVLGYRQFY</sequence>
<dbReference type="KEGG" id="egt:105961288"/>
<dbReference type="OMA" id="MMARKSY"/>
<gene>
    <name evidence="2" type="ORF">MIMGU_mgv1a013242mg</name>
</gene>
<reference evidence="2 3" key="1">
    <citation type="journal article" date="2013" name="Proc. Natl. Acad. Sci. U.S.A.">
        <title>Fine-scale variation in meiotic recombination in Mimulus inferred from population shotgun sequencing.</title>
        <authorList>
            <person name="Hellsten U."/>
            <person name="Wright K.M."/>
            <person name="Jenkins J."/>
            <person name="Shu S."/>
            <person name="Yuan Y."/>
            <person name="Wessler S.R."/>
            <person name="Schmutz J."/>
            <person name="Willis J.H."/>
            <person name="Rokhsar D.S."/>
        </authorList>
    </citation>
    <scope>NUCLEOTIDE SEQUENCE [LARGE SCALE GENOMIC DNA]</scope>
    <source>
        <strain evidence="3">cv. DUN x IM62</strain>
    </source>
</reference>
<dbReference type="EMBL" id="KI630689">
    <property type="protein sequence ID" value="EYU34417.1"/>
    <property type="molecule type" value="Genomic_DNA"/>
</dbReference>